<evidence type="ECO:0000313" key="2">
    <source>
        <dbReference type="Proteomes" id="UP001209854"/>
    </source>
</evidence>
<proteinExistence type="predicted"/>
<protein>
    <submittedName>
        <fullName evidence="1">Yop proteins translocation protein K</fullName>
    </submittedName>
</protein>
<reference evidence="1 2" key="1">
    <citation type="submission" date="2022-10" db="EMBL/GenBank/DDBJ databases">
        <title>High-quality genome sequences of two octocoral-associated bacteria, Endozoicomonas euniceicola EF212 and Endozoicomonas gorgoniicola PS125.</title>
        <authorList>
            <person name="Chiou Y.-J."/>
            <person name="Chen Y.-H."/>
        </authorList>
    </citation>
    <scope>NUCLEOTIDE SEQUENCE [LARGE SCALE GENOMIC DNA]</scope>
    <source>
        <strain evidence="1 2">PS125</strain>
    </source>
</reference>
<dbReference type="Proteomes" id="UP001209854">
    <property type="component" value="Unassembled WGS sequence"/>
</dbReference>
<dbReference type="RefSeq" id="WP_262566032.1">
    <property type="nucleotide sequence ID" value="NZ_JAPFCC010000001.1"/>
</dbReference>
<keyword evidence="2" id="KW-1185">Reference proteome</keyword>
<organism evidence="1 2">
    <name type="scientific">Endozoicomonas gorgoniicola</name>
    <dbReference type="NCBI Taxonomy" id="1234144"/>
    <lineage>
        <taxon>Bacteria</taxon>
        <taxon>Pseudomonadati</taxon>
        <taxon>Pseudomonadota</taxon>
        <taxon>Gammaproteobacteria</taxon>
        <taxon>Oceanospirillales</taxon>
        <taxon>Endozoicomonadaceae</taxon>
        <taxon>Endozoicomonas</taxon>
    </lineage>
</organism>
<sequence>MNASHPLIDGRQSLDLFQRVAEFNLYLIRYIDSTWLKTVKLSPLVSQLRKAGNADFHLSHYLLTQFSLHEDYDYDFEEPAKRIVLAKTDLLLETAIYIGIILNEDVIRNAVRRDERVALERCLGTDAYRFAVKKAQFVSRAASKQGPSLLIDWNHLQRFKQYLQTSGLQVIGKAFSPAPLSFKKRLELKLPQSCKDTLTNTKTVNLSETDCVNLLVKTYREVDKEWRLLLS</sequence>
<evidence type="ECO:0000313" key="1">
    <source>
        <dbReference type="EMBL" id="MCW7556344.1"/>
    </source>
</evidence>
<accession>A0ABT3N410</accession>
<dbReference type="InterPro" id="IPR009510">
    <property type="entry name" value="T3SS_K"/>
</dbReference>
<dbReference type="Pfam" id="PF06578">
    <property type="entry name" value="YscK"/>
    <property type="match status" value="1"/>
</dbReference>
<dbReference type="EMBL" id="JAPFCC010000001">
    <property type="protein sequence ID" value="MCW7556344.1"/>
    <property type="molecule type" value="Genomic_DNA"/>
</dbReference>
<gene>
    <name evidence="1" type="ORF">NX722_27670</name>
</gene>
<name>A0ABT3N410_9GAMM</name>
<comment type="caution">
    <text evidence="1">The sequence shown here is derived from an EMBL/GenBank/DDBJ whole genome shotgun (WGS) entry which is preliminary data.</text>
</comment>